<keyword evidence="3" id="KW-1185">Reference proteome</keyword>
<gene>
    <name evidence="2" type="ORF">SAMN05216174_1043</name>
</gene>
<accession>A0A1G6NY16</accession>
<proteinExistence type="predicted"/>
<dbReference type="AlphaFoldDB" id="A0A1G6NY16"/>
<dbReference type="STRING" id="1271860.SAMN05216174_1043"/>
<feature type="region of interest" description="Disordered" evidence="1">
    <location>
        <begin position="88"/>
        <end position="116"/>
    </location>
</feature>
<organism evidence="2 3">
    <name type="scientific">Actinokineospora iranica</name>
    <dbReference type="NCBI Taxonomy" id="1271860"/>
    <lineage>
        <taxon>Bacteria</taxon>
        <taxon>Bacillati</taxon>
        <taxon>Actinomycetota</taxon>
        <taxon>Actinomycetes</taxon>
        <taxon>Pseudonocardiales</taxon>
        <taxon>Pseudonocardiaceae</taxon>
        <taxon>Actinokineospora</taxon>
    </lineage>
</organism>
<dbReference type="Proteomes" id="UP000199501">
    <property type="component" value="Unassembled WGS sequence"/>
</dbReference>
<evidence type="ECO:0000256" key="1">
    <source>
        <dbReference type="SAM" id="MobiDB-lite"/>
    </source>
</evidence>
<dbReference type="EMBL" id="FMZZ01000004">
    <property type="protein sequence ID" value="SDC72689.1"/>
    <property type="molecule type" value="Genomic_DNA"/>
</dbReference>
<sequence>MRSSDDALNALVARGFRCLRSDDSLVFTFAWEEPFIDVVHVRAEDDVTAVRSAADGGNPNLFALENVVWSACGRGLVEVVTELFEVPNPGEPGAPSRRVQSHGSPGNVGREWFPGR</sequence>
<name>A0A1G6NY16_9PSEU</name>
<reference evidence="3" key="1">
    <citation type="submission" date="2016-10" db="EMBL/GenBank/DDBJ databases">
        <authorList>
            <person name="Varghese N."/>
            <person name="Submissions S."/>
        </authorList>
    </citation>
    <scope>NUCLEOTIDE SEQUENCE [LARGE SCALE GENOMIC DNA]</scope>
    <source>
        <strain evidence="3">IBRC-M 10403</strain>
    </source>
</reference>
<protein>
    <submittedName>
        <fullName evidence="2">Uncharacterized protein</fullName>
    </submittedName>
</protein>
<evidence type="ECO:0000313" key="2">
    <source>
        <dbReference type="EMBL" id="SDC72689.1"/>
    </source>
</evidence>
<evidence type="ECO:0000313" key="3">
    <source>
        <dbReference type="Proteomes" id="UP000199501"/>
    </source>
</evidence>